<proteinExistence type="inferred from homology"/>
<dbReference type="PRINTS" id="PR00303">
    <property type="entry name" value="SECYTRNLCASE"/>
</dbReference>
<feature type="transmembrane region" description="Helical" evidence="2">
    <location>
        <begin position="136"/>
        <end position="154"/>
    </location>
</feature>
<keyword evidence="2" id="KW-0472">Membrane</keyword>
<keyword evidence="2" id="KW-0812">Transmembrane</keyword>
<evidence type="ECO:0000313" key="3">
    <source>
        <dbReference type="EMBL" id="KRN25706.1"/>
    </source>
</evidence>
<organism evidence="3 4">
    <name type="scientific">Secundilactobacillus similis DSM 23365 = JCM 2765</name>
    <dbReference type="NCBI Taxonomy" id="1423804"/>
    <lineage>
        <taxon>Bacteria</taxon>
        <taxon>Bacillati</taxon>
        <taxon>Bacillota</taxon>
        <taxon>Bacilli</taxon>
        <taxon>Lactobacillales</taxon>
        <taxon>Lactobacillaceae</taxon>
        <taxon>Secundilactobacillus</taxon>
    </lineage>
</organism>
<evidence type="ECO:0000313" key="4">
    <source>
        <dbReference type="Proteomes" id="UP000051442"/>
    </source>
</evidence>
<dbReference type="InterPro" id="IPR002208">
    <property type="entry name" value="SecY/SEC61-alpha"/>
</dbReference>
<dbReference type="EMBL" id="AYZM01000061">
    <property type="protein sequence ID" value="KRN25706.1"/>
    <property type="molecule type" value="Genomic_DNA"/>
</dbReference>
<comment type="caution">
    <text evidence="3">The sequence shown here is derived from an EMBL/GenBank/DDBJ whole genome shotgun (WGS) entry which is preliminary data.</text>
</comment>
<protein>
    <submittedName>
        <fullName evidence="3">Protein translocase subunit secY sec61 alpha</fullName>
    </submittedName>
</protein>
<feature type="transmembrane region" description="Helical" evidence="2">
    <location>
        <begin position="342"/>
        <end position="367"/>
    </location>
</feature>
<dbReference type="AlphaFoldDB" id="A0A0R2FLJ1"/>
<dbReference type="SUPFAM" id="SSF103491">
    <property type="entry name" value="Preprotein translocase SecY subunit"/>
    <property type="match status" value="1"/>
</dbReference>
<gene>
    <name evidence="3" type="ORF">FD14_GL000110</name>
</gene>
<dbReference type="STRING" id="1423804.FD14_GL000110"/>
<dbReference type="Gene3D" id="1.10.3370.10">
    <property type="entry name" value="SecY subunit domain"/>
    <property type="match status" value="1"/>
</dbReference>
<feature type="transmembrane region" description="Helical" evidence="2">
    <location>
        <begin position="237"/>
        <end position="259"/>
    </location>
</feature>
<reference evidence="3 4" key="1">
    <citation type="journal article" date="2015" name="Genome Announc.">
        <title>Expanding the biotechnology potential of lactobacilli through comparative genomics of 213 strains and associated genera.</title>
        <authorList>
            <person name="Sun Z."/>
            <person name="Harris H.M."/>
            <person name="McCann A."/>
            <person name="Guo C."/>
            <person name="Argimon S."/>
            <person name="Zhang W."/>
            <person name="Yang X."/>
            <person name="Jeffery I.B."/>
            <person name="Cooney J.C."/>
            <person name="Kagawa T.F."/>
            <person name="Liu W."/>
            <person name="Song Y."/>
            <person name="Salvetti E."/>
            <person name="Wrobel A."/>
            <person name="Rasinkangas P."/>
            <person name="Parkhill J."/>
            <person name="Rea M.C."/>
            <person name="O'Sullivan O."/>
            <person name="Ritari J."/>
            <person name="Douillard F.P."/>
            <person name="Paul Ross R."/>
            <person name="Yang R."/>
            <person name="Briner A.E."/>
            <person name="Felis G.E."/>
            <person name="de Vos W.M."/>
            <person name="Barrangou R."/>
            <person name="Klaenhammer T.R."/>
            <person name="Caufield P.W."/>
            <person name="Cui Y."/>
            <person name="Zhang H."/>
            <person name="O'Toole P.W."/>
        </authorList>
    </citation>
    <scope>NUCLEOTIDE SEQUENCE [LARGE SCALE GENOMIC DNA]</scope>
    <source>
        <strain evidence="3 4">DSM 23365</strain>
    </source>
</reference>
<feature type="transmembrane region" description="Helical" evidence="2">
    <location>
        <begin position="198"/>
        <end position="216"/>
    </location>
</feature>
<sequence length="406" mass="45261">MNNKRDLIRRCMWSIFILLIVEVGRQLVIPVVDISSAEALLQKNRALQFFGYATGGQMSVPTLFSLGIAPYMTSKILWSVFTMVNPEGTQHLTERTSNVIQRCLTLAFALAQALQMALMIQKTVKPVTIISQFDSLLILVFTLTAGAMLVVWLADVNTGRGIGGAVLLIVPTVVQNLPNMLENGPNSNDHFIFTPKSTATLIASVIVFLIVAIFIYQAELRIEVERTSIINSYGKSYIPVRLLPGGAMPFMFSISLFVLPTYLRHEGIGSYAVTNFIINQLFSYHTYYGIAMYSLVVCILGYGFGFVNFQPSETARHLKESGDYIYNVIPGRETEKYLTHKLLIMIFAGNCFLVAVTAIPLIIGLYVPGYGNLAFFFSGLFILVTILDNLFDQIRALYFKGQYDLI</sequence>
<dbReference type="PANTHER" id="PTHR10906">
    <property type="entry name" value="SECY/SEC61-ALPHA FAMILY MEMBER"/>
    <property type="match status" value="1"/>
</dbReference>
<evidence type="ECO:0000256" key="2">
    <source>
        <dbReference type="SAM" id="Phobius"/>
    </source>
</evidence>
<accession>A0A0R2FLJ1</accession>
<dbReference type="GO" id="GO:0016020">
    <property type="term" value="C:membrane"/>
    <property type="evidence" value="ECO:0007669"/>
    <property type="project" value="InterPro"/>
</dbReference>
<feature type="transmembrane region" description="Helical" evidence="2">
    <location>
        <begin position="12"/>
        <end position="29"/>
    </location>
</feature>
<dbReference type="Pfam" id="PF00344">
    <property type="entry name" value="SecY"/>
    <property type="match status" value="1"/>
</dbReference>
<dbReference type="GO" id="GO:0015031">
    <property type="term" value="P:protein transport"/>
    <property type="evidence" value="ECO:0007669"/>
    <property type="project" value="InterPro"/>
</dbReference>
<comment type="similarity">
    <text evidence="1">Belongs to the SecY/SEC61-alpha family.</text>
</comment>
<name>A0A0R2FLJ1_9LACO</name>
<keyword evidence="4" id="KW-1185">Reference proteome</keyword>
<dbReference type="PATRIC" id="fig|1423804.4.peg.123"/>
<evidence type="ECO:0000256" key="1">
    <source>
        <dbReference type="RuleBase" id="RU004349"/>
    </source>
</evidence>
<feature type="transmembrane region" description="Helical" evidence="2">
    <location>
        <begin position="373"/>
        <end position="391"/>
    </location>
</feature>
<dbReference type="RefSeq" id="WP_057151755.1">
    <property type="nucleotide sequence ID" value="NZ_AYZM01000061.1"/>
</dbReference>
<feature type="transmembrane region" description="Helical" evidence="2">
    <location>
        <begin position="103"/>
        <end position="124"/>
    </location>
</feature>
<keyword evidence="2" id="KW-1133">Transmembrane helix</keyword>
<dbReference type="InterPro" id="IPR023201">
    <property type="entry name" value="SecY_dom_sf"/>
</dbReference>
<dbReference type="OrthoDB" id="2055747at2"/>
<feature type="transmembrane region" description="Helical" evidence="2">
    <location>
        <begin position="161"/>
        <end position="178"/>
    </location>
</feature>
<feature type="transmembrane region" description="Helical" evidence="2">
    <location>
        <begin position="290"/>
        <end position="309"/>
    </location>
</feature>
<dbReference type="Proteomes" id="UP000051442">
    <property type="component" value="Unassembled WGS sequence"/>
</dbReference>
<dbReference type="PIRSF" id="PIRSF004557">
    <property type="entry name" value="SecY"/>
    <property type="match status" value="1"/>
</dbReference>